<evidence type="ECO:0000313" key="1">
    <source>
        <dbReference type="EMBL" id="CAI2362655.1"/>
    </source>
</evidence>
<gene>
    <name evidence="1" type="ORF">ECRASSUSDP1_LOCUS3981</name>
</gene>
<protein>
    <submittedName>
        <fullName evidence="1">Uncharacterized protein</fullName>
    </submittedName>
</protein>
<dbReference type="Proteomes" id="UP001295684">
    <property type="component" value="Unassembled WGS sequence"/>
</dbReference>
<proteinExistence type="predicted"/>
<keyword evidence="2" id="KW-1185">Reference proteome</keyword>
<name>A0AAD1X9T1_EUPCR</name>
<comment type="caution">
    <text evidence="1">The sequence shown here is derived from an EMBL/GenBank/DDBJ whole genome shotgun (WGS) entry which is preliminary data.</text>
</comment>
<sequence>MLIPPASWYKIHSICEIVDHMFSYSSHVLVDRTHDANDSSQKAINCLVLEEDIASVKFINDTSQDLYWT</sequence>
<dbReference type="EMBL" id="CAMPGE010003809">
    <property type="protein sequence ID" value="CAI2362655.1"/>
    <property type="molecule type" value="Genomic_DNA"/>
</dbReference>
<evidence type="ECO:0000313" key="2">
    <source>
        <dbReference type="Proteomes" id="UP001295684"/>
    </source>
</evidence>
<accession>A0AAD1X9T1</accession>
<reference evidence="1" key="1">
    <citation type="submission" date="2023-07" db="EMBL/GenBank/DDBJ databases">
        <authorList>
            <consortium name="AG Swart"/>
            <person name="Singh M."/>
            <person name="Singh A."/>
            <person name="Seah K."/>
            <person name="Emmerich C."/>
        </authorList>
    </citation>
    <scope>NUCLEOTIDE SEQUENCE</scope>
    <source>
        <strain evidence="1">DP1</strain>
    </source>
</reference>
<dbReference type="AlphaFoldDB" id="A0AAD1X9T1"/>
<organism evidence="1 2">
    <name type="scientific">Euplotes crassus</name>
    <dbReference type="NCBI Taxonomy" id="5936"/>
    <lineage>
        <taxon>Eukaryota</taxon>
        <taxon>Sar</taxon>
        <taxon>Alveolata</taxon>
        <taxon>Ciliophora</taxon>
        <taxon>Intramacronucleata</taxon>
        <taxon>Spirotrichea</taxon>
        <taxon>Hypotrichia</taxon>
        <taxon>Euplotida</taxon>
        <taxon>Euplotidae</taxon>
        <taxon>Moneuplotes</taxon>
    </lineage>
</organism>